<evidence type="ECO:0000259" key="2">
    <source>
        <dbReference type="PROSITE" id="PS50995"/>
    </source>
</evidence>
<dbReference type="AlphaFoldDB" id="A0A652LDZ0"/>
<dbReference type="Pfam" id="PF12802">
    <property type="entry name" value="MarR_2"/>
    <property type="match status" value="1"/>
</dbReference>
<dbReference type="InterPro" id="IPR036388">
    <property type="entry name" value="WH-like_DNA-bd_sf"/>
</dbReference>
<dbReference type="PROSITE" id="PS50995">
    <property type="entry name" value="HTH_MARR_2"/>
    <property type="match status" value="1"/>
</dbReference>
<dbReference type="PANTHER" id="PTHR33164:SF104">
    <property type="entry name" value="TRANSCRIPTIONAL REGULATORY PROTEIN"/>
    <property type="match status" value="1"/>
</dbReference>
<dbReference type="PRINTS" id="PR00598">
    <property type="entry name" value="HTHMARR"/>
</dbReference>
<proteinExistence type="predicted"/>
<dbReference type="SUPFAM" id="SSF46785">
    <property type="entry name" value="Winged helix' DNA-binding domain"/>
    <property type="match status" value="1"/>
</dbReference>
<dbReference type="InterPro" id="IPR036390">
    <property type="entry name" value="WH_DNA-bd_sf"/>
</dbReference>
<gene>
    <name evidence="3" type="ORF">EAO74_00655</name>
</gene>
<feature type="domain" description="HTH marR-type" evidence="2">
    <location>
        <begin position="42"/>
        <end position="179"/>
    </location>
</feature>
<evidence type="ECO:0000313" key="3">
    <source>
        <dbReference type="EMBL" id="TXS34229.1"/>
    </source>
</evidence>
<sequence>MRHERCPPRRNCASPPPSAGPRCTTPPAGCPTGRGRCLDTWPAGIVGRVQRLSRTLERELRQFDTTRHGLKAGEFDVLTTLRRSGPPYRMTAGAFLKASMITSGAVTRRIDRMEVRGLVERVCPQGGDRRSVQIQLTEKGKQEAGALFPQHLENEVRMLSALGREESDELARLLRKLLESHGDTSLT</sequence>
<evidence type="ECO:0000256" key="1">
    <source>
        <dbReference type="SAM" id="MobiDB-lite"/>
    </source>
</evidence>
<dbReference type="GO" id="GO:0003700">
    <property type="term" value="F:DNA-binding transcription factor activity"/>
    <property type="evidence" value="ECO:0007669"/>
    <property type="project" value="InterPro"/>
</dbReference>
<dbReference type="EMBL" id="RDBM01000005">
    <property type="protein sequence ID" value="TXS34229.1"/>
    <property type="molecule type" value="Genomic_DNA"/>
</dbReference>
<organism evidence="3">
    <name type="scientific">Streptomyces sp. gb1(2016)</name>
    <dbReference type="NCBI Taxonomy" id="1828321"/>
    <lineage>
        <taxon>Bacteria</taxon>
        <taxon>Bacillati</taxon>
        <taxon>Actinomycetota</taxon>
        <taxon>Actinomycetes</taxon>
        <taxon>Kitasatosporales</taxon>
        <taxon>Streptomycetaceae</taxon>
        <taxon>Streptomyces</taxon>
    </lineage>
</organism>
<dbReference type="Gene3D" id="1.10.10.10">
    <property type="entry name" value="Winged helix-like DNA-binding domain superfamily/Winged helix DNA-binding domain"/>
    <property type="match status" value="1"/>
</dbReference>
<dbReference type="SMART" id="SM00347">
    <property type="entry name" value="HTH_MARR"/>
    <property type="match status" value="1"/>
</dbReference>
<name>A0A652LDZ0_9ACTN</name>
<dbReference type="InterPro" id="IPR000835">
    <property type="entry name" value="HTH_MarR-typ"/>
</dbReference>
<feature type="region of interest" description="Disordered" evidence="1">
    <location>
        <begin position="1"/>
        <end position="23"/>
    </location>
</feature>
<comment type="caution">
    <text evidence="3">The sequence shown here is derived from an EMBL/GenBank/DDBJ whole genome shotgun (WGS) entry which is preliminary data.</text>
</comment>
<accession>A0A652LDZ0</accession>
<dbReference type="InterPro" id="IPR039422">
    <property type="entry name" value="MarR/SlyA-like"/>
</dbReference>
<dbReference type="PANTHER" id="PTHR33164">
    <property type="entry name" value="TRANSCRIPTIONAL REGULATOR, MARR FAMILY"/>
    <property type="match status" value="1"/>
</dbReference>
<dbReference type="GO" id="GO:0006950">
    <property type="term" value="P:response to stress"/>
    <property type="evidence" value="ECO:0007669"/>
    <property type="project" value="TreeGrafter"/>
</dbReference>
<reference evidence="3" key="1">
    <citation type="submission" date="2018-10" db="EMBL/GenBank/DDBJ databases">
        <authorList>
            <person name="Hariharan J."/>
            <person name="Choudoir M.J."/>
            <person name="Diebold P."/>
            <person name="Panke-Buisse K."/>
            <person name="Campbell A.N."/>
            <person name="Buckley D.H."/>
        </authorList>
    </citation>
    <scope>NUCLEOTIDE SEQUENCE</scope>
    <source>
        <strain evidence="3">Gb1</strain>
    </source>
</reference>
<protein>
    <submittedName>
        <fullName evidence="3">MarR family transcriptional regulator</fullName>
    </submittedName>
</protein>